<proteinExistence type="predicted"/>
<dbReference type="Proteomes" id="UP000250266">
    <property type="component" value="Unassembled WGS sequence"/>
</dbReference>
<organism evidence="1 2">
    <name type="scientific">Lepidopterella palustris CBS 459.81</name>
    <dbReference type="NCBI Taxonomy" id="1314670"/>
    <lineage>
        <taxon>Eukaryota</taxon>
        <taxon>Fungi</taxon>
        <taxon>Dikarya</taxon>
        <taxon>Ascomycota</taxon>
        <taxon>Pezizomycotina</taxon>
        <taxon>Dothideomycetes</taxon>
        <taxon>Pleosporomycetidae</taxon>
        <taxon>Mytilinidiales</taxon>
        <taxon>Argynnaceae</taxon>
        <taxon>Lepidopterella</taxon>
    </lineage>
</organism>
<protein>
    <recommendedName>
        <fullName evidence="3">SnoaL-like domain-containing protein</fullName>
    </recommendedName>
</protein>
<gene>
    <name evidence="1" type="ORF">K432DRAFT_363106</name>
</gene>
<accession>A0A8E2J9Y6</accession>
<reference evidence="1 2" key="1">
    <citation type="journal article" date="2016" name="Nat. Commun.">
        <title>Ectomycorrhizal ecology is imprinted in the genome of the dominant symbiotic fungus Cenococcum geophilum.</title>
        <authorList>
            <consortium name="DOE Joint Genome Institute"/>
            <person name="Peter M."/>
            <person name="Kohler A."/>
            <person name="Ohm R.A."/>
            <person name="Kuo A."/>
            <person name="Krutzmann J."/>
            <person name="Morin E."/>
            <person name="Arend M."/>
            <person name="Barry K.W."/>
            <person name="Binder M."/>
            <person name="Choi C."/>
            <person name="Clum A."/>
            <person name="Copeland A."/>
            <person name="Grisel N."/>
            <person name="Haridas S."/>
            <person name="Kipfer T."/>
            <person name="LaButti K."/>
            <person name="Lindquist E."/>
            <person name="Lipzen A."/>
            <person name="Maire R."/>
            <person name="Meier B."/>
            <person name="Mihaltcheva S."/>
            <person name="Molinier V."/>
            <person name="Murat C."/>
            <person name="Poggeler S."/>
            <person name="Quandt C.A."/>
            <person name="Sperisen C."/>
            <person name="Tritt A."/>
            <person name="Tisserant E."/>
            <person name="Crous P.W."/>
            <person name="Henrissat B."/>
            <person name="Nehls U."/>
            <person name="Egli S."/>
            <person name="Spatafora J.W."/>
            <person name="Grigoriev I.V."/>
            <person name="Martin F.M."/>
        </authorList>
    </citation>
    <scope>NUCLEOTIDE SEQUENCE [LARGE SCALE GENOMIC DNA]</scope>
    <source>
        <strain evidence="1 2">CBS 459.81</strain>
    </source>
</reference>
<name>A0A8E2J9Y6_9PEZI</name>
<evidence type="ECO:0000313" key="2">
    <source>
        <dbReference type="Proteomes" id="UP000250266"/>
    </source>
</evidence>
<dbReference type="PANTHER" id="PTHR39401">
    <property type="entry name" value="SNOAL-LIKE DOMAIN-CONTAINING PROTEIN"/>
    <property type="match status" value="1"/>
</dbReference>
<evidence type="ECO:0000313" key="1">
    <source>
        <dbReference type="EMBL" id="OCK74795.1"/>
    </source>
</evidence>
<dbReference type="AlphaFoldDB" id="A0A8E2J9Y6"/>
<keyword evidence="2" id="KW-1185">Reference proteome</keyword>
<sequence length="143" mass="16271">MSQYTASVPSGGQVRPEIQTFFEEFYKVTDTPDAHEQYVDMFTSDAKIIMGVNEYNGRNEIIQFRHGMWEKVASRSHNLIQLFAFSEGSNDLMAYGTVGFQFKDGRKGTADWGARSHFTKADGHLKMDFYQVYLDSAAMARAK</sequence>
<evidence type="ECO:0008006" key="3">
    <source>
        <dbReference type="Google" id="ProtNLM"/>
    </source>
</evidence>
<dbReference type="OrthoDB" id="3468019at2759"/>
<dbReference type="SUPFAM" id="SSF54427">
    <property type="entry name" value="NTF2-like"/>
    <property type="match status" value="1"/>
</dbReference>
<dbReference type="PANTHER" id="PTHR39401:SF1">
    <property type="entry name" value="SNOAL-LIKE DOMAIN-CONTAINING PROTEIN"/>
    <property type="match status" value="1"/>
</dbReference>
<dbReference type="InterPro" id="IPR032710">
    <property type="entry name" value="NTF2-like_dom_sf"/>
</dbReference>
<dbReference type="EMBL" id="KV745412">
    <property type="protein sequence ID" value="OCK74795.1"/>
    <property type="molecule type" value="Genomic_DNA"/>
</dbReference>
<dbReference type="Gene3D" id="3.10.450.50">
    <property type="match status" value="1"/>
</dbReference>